<feature type="region of interest" description="Disordered" evidence="1">
    <location>
        <begin position="163"/>
        <end position="185"/>
    </location>
</feature>
<dbReference type="GO" id="GO:0005666">
    <property type="term" value="C:RNA polymerase III complex"/>
    <property type="evidence" value="ECO:0007669"/>
    <property type="project" value="TreeGrafter"/>
</dbReference>
<organism evidence="2 3">
    <name type="scientific">Coemansia erecta</name>
    <dbReference type="NCBI Taxonomy" id="147472"/>
    <lineage>
        <taxon>Eukaryota</taxon>
        <taxon>Fungi</taxon>
        <taxon>Fungi incertae sedis</taxon>
        <taxon>Zoopagomycota</taxon>
        <taxon>Kickxellomycotina</taxon>
        <taxon>Kickxellomycetes</taxon>
        <taxon>Kickxellales</taxon>
        <taxon>Kickxellaceae</taxon>
        <taxon>Coemansia</taxon>
    </lineage>
</organism>
<evidence type="ECO:0008006" key="4">
    <source>
        <dbReference type="Google" id="ProtNLM"/>
    </source>
</evidence>
<sequence length="272" mass="30107">MSDTPDVVMSDSSIYASAGQPATAYGLPDDEIAAELPVFLTHKLAKNLHMLVYPQKEHATKPGLINPTVARIKPIHRQIELDIPLDVQSPMYNKERGRELGEGISDIGRLLDIQTLVSVDIPKNSTYLAGVVRGSELHLTPVDSLTQLRPSLKYLDRLAEKQKEASKIHDDNDDGDGDDDKDKDVKAQTVQVTVRSAEAEEALRQQQNSIAYIQQKLEEEPWSKLVYHDVGSEESALVAEKLVASNRESLLCKTTPDEYLTAVIGNMNPDIL</sequence>
<comment type="caution">
    <text evidence="2">The sequence shown here is derived from an EMBL/GenBank/DDBJ whole genome shotgun (WGS) entry which is preliminary data.</text>
</comment>
<name>A0A9W7XTS9_9FUNG</name>
<evidence type="ECO:0000256" key="1">
    <source>
        <dbReference type="SAM" id="MobiDB-lite"/>
    </source>
</evidence>
<dbReference type="PANTHER" id="PTHR12069:SF0">
    <property type="entry name" value="DNA-DIRECTED RNA POLYMERASE III SUBUNIT RPC5"/>
    <property type="match status" value="1"/>
</dbReference>
<dbReference type="Proteomes" id="UP001149813">
    <property type="component" value="Unassembled WGS sequence"/>
</dbReference>
<dbReference type="EMBL" id="JANBOJ010000237">
    <property type="protein sequence ID" value="KAJ1720659.1"/>
    <property type="molecule type" value="Genomic_DNA"/>
</dbReference>
<protein>
    <recommendedName>
        <fullName evidence="4">DNA-directed RNA polymerase III subunit RPC5</fullName>
    </recommendedName>
</protein>
<proteinExistence type="predicted"/>
<gene>
    <name evidence="2" type="ORF">LPJ53_004745</name>
</gene>
<dbReference type="OrthoDB" id="340681at2759"/>
<dbReference type="AlphaFoldDB" id="A0A9W7XTS9"/>
<dbReference type="PANTHER" id="PTHR12069">
    <property type="entry name" value="DNA-DIRECTED RNA POLYMERASES III 80 KDA POLYPEPTIDE RNA POLYMERASE III SUBUNIT 5"/>
    <property type="match status" value="1"/>
</dbReference>
<evidence type="ECO:0000313" key="3">
    <source>
        <dbReference type="Proteomes" id="UP001149813"/>
    </source>
</evidence>
<dbReference type="Pfam" id="PF04801">
    <property type="entry name" value="RPC5"/>
    <property type="match status" value="1"/>
</dbReference>
<keyword evidence="3" id="KW-1185">Reference proteome</keyword>
<evidence type="ECO:0000313" key="2">
    <source>
        <dbReference type="EMBL" id="KAJ1720659.1"/>
    </source>
</evidence>
<dbReference type="InterPro" id="IPR006886">
    <property type="entry name" value="RNA_pol_III_Rpc5"/>
</dbReference>
<dbReference type="GO" id="GO:0042797">
    <property type="term" value="P:tRNA transcription by RNA polymerase III"/>
    <property type="evidence" value="ECO:0007669"/>
    <property type="project" value="TreeGrafter"/>
</dbReference>
<accession>A0A9W7XTS9</accession>
<reference evidence="2" key="1">
    <citation type="submission" date="2022-07" db="EMBL/GenBank/DDBJ databases">
        <title>Phylogenomic reconstructions and comparative analyses of Kickxellomycotina fungi.</title>
        <authorList>
            <person name="Reynolds N.K."/>
            <person name="Stajich J.E."/>
            <person name="Barry K."/>
            <person name="Grigoriev I.V."/>
            <person name="Crous P."/>
            <person name="Smith M.E."/>
        </authorList>
    </citation>
    <scope>NUCLEOTIDE SEQUENCE</scope>
    <source>
        <strain evidence="2">NBRC 32514</strain>
    </source>
</reference>